<comment type="function">
    <text evidence="4">Involved in correct processing of both the 5' and 3' ends of 23S rRNA precursor. Processes 30S rRNA precursor transcript even in absence of ribonuclease 3 (Rnc); Rnc processes 30S rRNA into smaller rRNA precursors.</text>
</comment>
<keyword evidence="4" id="KW-0699">rRNA-binding</keyword>
<dbReference type="AlphaFoldDB" id="A0A263BQ96"/>
<dbReference type="SUPFAM" id="SSF69065">
    <property type="entry name" value="RNase III domain-like"/>
    <property type="match status" value="1"/>
</dbReference>
<feature type="domain" description="RNase III" evidence="5">
    <location>
        <begin position="18"/>
        <end position="115"/>
    </location>
</feature>
<protein>
    <recommendedName>
        <fullName evidence="4">Mini-ribonuclease 3</fullName>
        <shortName evidence="4">Mini-3</shortName>
        <shortName evidence="4">Mini-RNase 3</shortName>
        <ecNumber evidence="4">3.1.26.-</ecNumber>
    </recommendedName>
    <alternativeName>
        <fullName evidence="4">Mini-RNase III</fullName>
        <shortName evidence="4">Mini-III</shortName>
    </alternativeName>
</protein>
<name>A0A263BQ96_9BACI</name>
<dbReference type="GO" id="GO:0004525">
    <property type="term" value="F:ribonuclease III activity"/>
    <property type="evidence" value="ECO:0007669"/>
    <property type="project" value="InterPro"/>
</dbReference>
<dbReference type="GO" id="GO:0005737">
    <property type="term" value="C:cytoplasm"/>
    <property type="evidence" value="ECO:0007669"/>
    <property type="project" value="UniProtKB-SubCell"/>
</dbReference>
<dbReference type="PIRSF" id="PIRSF005520">
    <property type="entry name" value="UCP005520"/>
    <property type="match status" value="1"/>
</dbReference>
<evidence type="ECO:0000256" key="2">
    <source>
        <dbReference type="ARBA" id="ARBA00022759"/>
    </source>
</evidence>
<evidence type="ECO:0000256" key="4">
    <source>
        <dbReference type="HAMAP-Rule" id="MF_01468"/>
    </source>
</evidence>
<evidence type="ECO:0000259" key="5">
    <source>
        <dbReference type="Pfam" id="PF00636"/>
    </source>
</evidence>
<comment type="cofactor">
    <cofactor evidence="4">
        <name>Mg(2+)</name>
        <dbReference type="ChEBI" id="CHEBI:18420"/>
    </cofactor>
</comment>
<keyword evidence="4" id="KW-0690">Ribosome biogenesis</keyword>
<dbReference type="Pfam" id="PF00636">
    <property type="entry name" value="Ribonuclease_3"/>
    <property type="match status" value="1"/>
</dbReference>
<keyword evidence="4" id="KW-0460">Magnesium</keyword>
<dbReference type="InterPro" id="IPR008226">
    <property type="entry name" value="Mini3_fam"/>
</dbReference>
<keyword evidence="7" id="KW-1185">Reference proteome</keyword>
<comment type="subunit">
    <text evidence="4">Homodimer.</text>
</comment>
<evidence type="ECO:0000313" key="6">
    <source>
        <dbReference type="EMBL" id="OZM55884.1"/>
    </source>
</evidence>
<comment type="caution">
    <text evidence="6">The sequence shown here is derived from an EMBL/GenBank/DDBJ whole genome shotgun (WGS) entry which is preliminary data.</text>
</comment>
<dbReference type="Gene3D" id="1.10.1520.10">
    <property type="entry name" value="Ribonuclease III domain"/>
    <property type="match status" value="1"/>
</dbReference>
<dbReference type="RefSeq" id="WP_094926352.1">
    <property type="nucleotide sequence ID" value="NZ_NPIA01000010.1"/>
</dbReference>
<keyword evidence="4" id="KW-0963">Cytoplasm</keyword>
<keyword evidence="3 4" id="KW-0378">Hydrolase</keyword>
<dbReference type="GO" id="GO:0019843">
    <property type="term" value="F:rRNA binding"/>
    <property type="evidence" value="ECO:0007669"/>
    <property type="project" value="UniProtKB-UniRule"/>
</dbReference>
<organism evidence="6 7">
    <name type="scientific">Lottiidibacillus patelloidae</name>
    <dbReference type="NCBI Taxonomy" id="2670334"/>
    <lineage>
        <taxon>Bacteria</taxon>
        <taxon>Bacillati</taxon>
        <taxon>Bacillota</taxon>
        <taxon>Bacilli</taxon>
        <taxon>Bacillales</taxon>
        <taxon>Bacillaceae</taxon>
        <taxon>Lottiidibacillus</taxon>
    </lineage>
</organism>
<keyword evidence="1 4" id="KW-0540">Nuclease</keyword>
<feature type="active site" evidence="4">
    <location>
        <position position="24"/>
    </location>
</feature>
<gene>
    <name evidence="4" type="primary">mrnC</name>
    <name evidence="6" type="ORF">CIB95_14555</name>
</gene>
<proteinExistence type="inferred from homology"/>
<reference evidence="7" key="1">
    <citation type="submission" date="2017-08" db="EMBL/GenBank/DDBJ databases">
        <authorList>
            <person name="Huang Z."/>
        </authorList>
    </citation>
    <scope>NUCLEOTIDE SEQUENCE [LARGE SCALE GENOMIC DNA]</scope>
    <source>
        <strain evidence="7">SA5d-4</strain>
    </source>
</reference>
<evidence type="ECO:0000256" key="3">
    <source>
        <dbReference type="ARBA" id="ARBA00022801"/>
    </source>
</evidence>
<keyword evidence="4" id="KW-0694">RNA-binding</keyword>
<comment type="subcellular location">
    <subcellularLocation>
        <location evidence="4">Cytoplasm</location>
    </subcellularLocation>
</comment>
<evidence type="ECO:0000256" key="1">
    <source>
        <dbReference type="ARBA" id="ARBA00022722"/>
    </source>
</evidence>
<reference evidence="6 7" key="2">
    <citation type="submission" date="2017-09" db="EMBL/GenBank/DDBJ databases">
        <title>Bacillus patelloidae sp. nov., isolated from the intestinal tract of a marine limpet.</title>
        <authorList>
            <person name="Liu R."/>
            <person name="Dong C."/>
            <person name="Shao Z."/>
        </authorList>
    </citation>
    <scope>NUCLEOTIDE SEQUENCE [LARGE SCALE GENOMIC DNA]</scope>
    <source>
        <strain evidence="6 7">SA5d-4</strain>
    </source>
</reference>
<dbReference type="EC" id="3.1.26.-" evidence="4"/>
<dbReference type="PANTHER" id="PTHR34276">
    <property type="entry name" value="MINI-RIBONUCLEASE 3"/>
    <property type="match status" value="1"/>
</dbReference>
<comment type="similarity">
    <text evidence="4">Belongs to the MrnC RNase family.</text>
</comment>
<dbReference type="InterPro" id="IPR036389">
    <property type="entry name" value="RNase_III_sf"/>
</dbReference>
<dbReference type="CDD" id="cd00593">
    <property type="entry name" value="RIBOc"/>
    <property type="match status" value="1"/>
</dbReference>
<dbReference type="HAMAP" id="MF_01468">
    <property type="entry name" value="RNase_Mini_III"/>
    <property type="match status" value="1"/>
</dbReference>
<keyword evidence="4" id="KW-0698">rRNA processing</keyword>
<dbReference type="Proteomes" id="UP000217083">
    <property type="component" value="Unassembled WGS sequence"/>
</dbReference>
<dbReference type="PANTHER" id="PTHR34276:SF1">
    <property type="entry name" value="MINI-RIBONUCLEASE 3"/>
    <property type="match status" value="1"/>
</dbReference>
<accession>A0A263BQ96</accession>
<dbReference type="GO" id="GO:0006364">
    <property type="term" value="P:rRNA processing"/>
    <property type="evidence" value="ECO:0007669"/>
    <property type="project" value="UniProtKB-UniRule"/>
</dbReference>
<dbReference type="EMBL" id="NPIA01000010">
    <property type="protein sequence ID" value="OZM55884.1"/>
    <property type="molecule type" value="Genomic_DNA"/>
</dbReference>
<evidence type="ECO:0000313" key="7">
    <source>
        <dbReference type="Proteomes" id="UP000217083"/>
    </source>
</evidence>
<dbReference type="InterPro" id="IPR000999">
    <property type="entry name" value="RNase_III_dom"/>
</dbReference>
<keyword evidence="2 4" id="KW-0255">Endonuclease</keyword>
<sequence length="137" mass="15705">MANNQANNIDYKLLNGLTLAYMGDAVLEQYVREHLIAKGQVKPRELHRIATNYVSAKAQSYIVMELFELNYFDEEELAIVKRGRNAKSATSPKNTKIQDYRNSTGFEAIIGYLHLLGRDERLQELLEKTIELIDGKE</sequence>